<accession>A0A0E9Q3B8</accession>
<evidence type="ECO:0000313" key="1">
    <source>
        <dbReference type="EMBL" id="JAH11022.1"/>
    </source>
</evidence>
<protein>
    <submittedName>
        <fullName evidence="1">Uncharacterized protein</fullName>
    </submittedName>
</protein>
<dbReference type="EMBL" id="GBXM01097555">
    <property type="protein sequence ID" value="JAH11022.1"/>
    <property type="molecule type" value="Transcribed_RNA"/>
</dbReference>
<organism evidence="1">
    <name type="scientific">Anguilla anguilla</name>
    <name type="common">European freshwater eel</name>
    <name type="synonym">Muraena anguilla</name>
    <dbReference type="NCBI Taxonomy" id="7936"/>
    <lineage>
        <taxon>Eukaryota</taxon>
        <taxon>Metazoa</taxon>
        <taxon>Chordata</taxon>
        <taxon>Craniata</taxon>
        <taxon>Vertebrata</taxon>
        <taxon>Euteleostomi</taxon>
        <taxon>Actinopterygii</taxon>
        <taxon>Neopterygii</taxon>
        <taxon>Teleostei</taxon>
        <taxon>Anguilliformes</taxon>
        <taxon>Anguillidae</taxon>
        <taxon>Anguilla</taxon>
    </lineage>
</organism>
<reference evidence="1" key="1">
    <citation type="submission" date="2014-11" db="EMBL/GenBank/DDBJ databases">
        <authorList>
            <person name="Amaro Gonzalez C."/>
        </authorList>
    </citation>
    <scope>NUCLEOTIDE SEQUENCE</scope>
</reference>
<sequence length="29" mass="3115">MLFSVKYLARVAVLSLGSEPTTCFTSPVP</sequence>
<proteinExistence type="predicted"/>
<dbReference type="AlphaFoldDB" id="A0A0E9Q3B8"/>
<name>A0A0E9Q3B8_ANGAN</name>
<reference evidence="1" key="2">
    <citation type="journal article" date="2015" name="Fish Shellfish Immunol.">
        <title>Early steps in the European eel (Anguilla anguilla)-Vibrio vulnificus interaction in the gills: Role of the RtxA13 toxin.</title>
        <authorList>
            <person name="Callol A."/>
            <person name="Pajuelo D."/>
            <person name="Ebbesson L."/>
            <person name="Teles M."/>
            <person name="MacKenzie S."/>
            <person name="Amaro C."/>
        </authorList>
    </citation>
    <scope>NUCLEOTIDE SEQUENCE</scope>
</reference>